<dbReference type="PROSITE" id="PS50002">
    <property type="entry name" value="SH3"/>
    <property type="match status" value="1"/>
</dbReference>
<feature type="compositionally biased region" description="Basic and acidic residues" evidence="3">
    <location>
        <begin position="468"/>
        <end position="483"/>
    </location>
</feature>
<feature type="compositionally biased region" description="Basic and acidic residues" evidence="3">
    <location>
        <begin position="246"/>
        <end position="257"/>
    </location>
</feature>
<accession>A0AA39CG35</accession>
<dbReference type="InterPro" id="IPR001452">
    <property type="entry name" value="SH3_domain"/>
</dbReference>
<feature type="compositionally biased region" description="Low complexity" evidence="3">
    <location>
        <begin position="258"/>
        <end position="269"/>
    </location>
</feature>
<dbReference type="InterPro" id="IPR057402">
    <property type="entry name" value="AIM3_BBC1_C"/>
</dbReference>
<dbReference type="Gene3D" id="2.30.30.40">
    <property type="entry name" value="SH3 Domains"/>
    <property type="match status" value="1"/>
</dbReference>
<feature type="compositionally biased region" description="Pro residues" evidence="3">
    <location>
        <begin position="558"/>
        <end position="598"/>
    </location>
</feature>
<dbReference type="Proteomes" id="UP001172673">
    <property type="component" value="Unassembled WGS sequence"/>
</dbReference>
<feature type="compositionally biased region" description="Acidic residues" evidence="3">
    <location>
        <begin position="714"/>
        <end position="728"/>
    </location>
</feature>
<dbReference type="EMBL" id="JAPDRK010000013">
    <property type="protein sequence ID" value="KAJ9606969.1"/>
    <property type="molecule type" value="Genomic_DNA"/>
</dbReference>
<feature type="compositionally biased region" description="Low complexity" evidence="3">
    <location>
        <begin position="897"/>
        <end position="908"/>
    </location>
</feature>
<dbReference type="InterPro" id="IPR036028">
    <property type="entry name" value="SH3-like_dom_sf"/>
</dbReference>
<sequence length="1192" mass="128834">MPPVPFKVKAVYEYRSEEPDDLNFDNGQIITVTEEEDADWYTGEYVNTAGEKREGIFPRNFVEKYEPAIPSRPVRAPKRAPAPEPSEPVPEPVAPEPVSQAIAPSEALPDEDHEPPARAIAELEASPPPAPKPQPAAPVSAPTSAKAPPPVAEKPSSNSFRDRIAAFNKPAAAPVAPFKPGGGPSTGFIKKPFVAPPPSRNAYVPPPREAPVQKPYRREEDPSATEPESGGHVEATAAPPEPDGEDQPKPQSLKERIALLQKQQLEQAARNAEKKEKPKKPPKKRVEATESGEQAAPAPPQLARLESNETLGRPSAELAEGEVEPTPLPRRTTGLGTPTPQSQPLRELVSDTNDADDSGAAYEDDVQEVSTEEERPKSKGADLPIPAAAPPPRKSTEVEQKQSEENEEEDEEEEEEEEEEDPDVRRRRELRERMAKMSGGMGMMGMFGAPGGSGLPSGGRKPKTSSEASRHPTESHAQEEAQERSAPVQIMALPGMAQSLPKRQEQPTTSPDSDEDVTEQPTPQAPAQPETEDYVAPQQVQRRSTDRTAPLVPQDRAAPPPPPRETRAVPPPPPSGPRAAPPVPQSPTSRPVPPPPTSLPQAASETSGYEESDDSVDEQDDHEAIDTPASPTAVPPVPPSRQTVPQRQDTTEESIYPPSESLKRRSTVPPPIPTPASPITRAPPPPPPGAPPSRRSTADSGGFRTVHSPQAHPDEDEEVTEYEGDYDTDIASNAKHKDALKSHNRDSSLDEGILTDDVKSPKSPPVRAAPPLPPVGIPQSVPPPPPSVPTPKTTRRSTDLPRAPPPPVPPPKTPENEEYDPHNYNHAAPQHPPPMPYGRAPYPTTLQSPKEELEESDMYGPDQSSYAPPPPPPSERPAPPPPPAEPADHNQASGLAPPRRSGGSPEPGIGVGRSPTISRRSMDHSRGSEQGFIAADIDLGKNSLWWTQNNLLPPSLQGRPDIRSEMETNSSTGPGGRTSVSKEVYVLYMDYSQTIISASYDTANPSHVSLSQSQQRPPPTPRRDQLENASEQYGKQIARAATGLAGTTVADGSARGFVLELLKPHTTALLPVGTRAYGALVYANLGNASTQQSDEIRPGDIVTFRNARFSGHKGSLRQKYSFDVGKPEHVAVVIDWDGTKKKIRAWEQGRDLEHGKKPKVREESFKVGDLKSGEVMVWRVMPKTWVGWDTKS</sequence>
<dbReference type="Pfam" id="PF25459">
    <property type="entry name" value="AIM3_BBC1_C"/>
    <property type="match status" value="1"/>
</dbReference>
<keyword evidence="6" id="KW-1185">Reference proteome</keyword>
<feature type="compositionally biased region" description="Acidic residues" evidence="3">
    <location>
        <begin position="353"/>
        <end position="371"/>
    </location>
</feature>
<dbReference type="AlphaFoldDB" id="A0AA39CG35"/>
<feature type="compositionally biased region" description="Acidic residues" evidence="3">
    <location>
        <begin position="405"/>
        <end position="422"/>
    </location>
</feature>
<feature type="region of interest" description="Disordered" evidence="3">
    <location>
        <begin position="1004"/>
        <end position="1028"/>
    </location>
</feature>
<reference evidence="5" key="1">
    <citation type="submission" date="2022-10" db="EMBL/GenBank/DDBJ databases">
        <title>Culturing micro-colonial fungi from biological soil crusts in the Mojave desert and describing Neophaeococcomyces mojavensis, and introducing the new genera and species Taxawa tesnikishii.</title>
        <authorList>
            <person name="Kurbessoian T."/>
            <person name="Stajich J.E."/>
        </authorList>
    </citation>
    <scope>NUCLEOTIDE SEQUENCE</scope>
    <source>
        <strain evidence="5">TK_41</strain>
    </source>
</reference>
<protein>
    <recommendedName>
        <fullName evidence="4">SH3 domain-containing protein</fullName>
    </recommendedName>
</protein>
<dbReference type="PANTHER" id="PTHR45929">
    <property type="entry name" value="JAK PATHWAY SIGNAL TRANSDUCTION ADAPTOR MOLECULE"/>
    <property type="match status" value="1"/>
</dbReference>
<evidence type="ECO:0000259" key="4">
    <source>
        <dbReference type="PROSITE" id="PS50002"/>
    </source>
</evidence>
<evidence type="ECO:0000256" key="2">
    <source>
        <dbReference type="PROSITE-ProRule" id="PRU00192"/>
    </source>
</evidence>
<gene>
    <name evidence="5" type="ORF">H2200_008980</name>
</gene>
<feature type="compositionally biased region" description="Pro residues" evidence="3">
    <location>
        <begin position="668"/>
        <end position="691"/>
    </location>
</feature>
<feature type="compositionally biased region" description="Basic and acidic residues" evidence="3">
    <location>
        <begin position="394"/>
        <end position="404"/>
    </location>
</feature>
<feature type="compositionally biased region" description="Pro residues" evidence="3">
    <location>
        <begin position="867"/>
        <end position="885"/>
    </location>
</feature>
<dbReference type="Pfam" id="PF00018">
    <property type="entry name" value="SH3_1"/>
    <property type="match status" value="1"/>
</dbReference>
<comment type="caution">
    <text evidence="5">The sequence shown here is derived from an EMBL/GenBank/DDBJ whole genome shotgun (WGS) entry which is preliminary data.</text>
</comment>
<dbReference type="SMART" id="SM00326">
    <property type="entry name" value="SH3"/>
    <property type="match status" value="1"/>
</dbReference>
<feature type="compositionally biased region" description="Low complexity" evidence="3">
    <location>
        <begin position="329"/>
        <end position="340"/>
    </location>
</feature>
<feature type="region of interest" description="Disordered" evidence="3">
    <location>
        <begin position="952"/>
        <end position="978"/>
    </location>
</feature>
<organism evidence="5 6">
    <name type="scientific">Cladophialophora chaetospira</name>
    <dbReference type="NCBI Taxonomy" id="386627"/>
    <lineage>
        <taxon>Eukaryota</taxon>
        <taxon>Fungi</taxon>
        <taxon>Dikarya</taxon>
        <taxon>Ascomycota</taxon>
        <taxon>Pezizomycotina</taxon>
        <taxon>Eurotiomycetes</taxon>
        <taxon>Chaetothyriomycetidae</taxon>
        <taxon>Chaetothyriales</taxon>
        <taxon>Herpotrichiellaceae</taxon>
        <taxon>Cladophialophora</taxon>
    </lineage>
</organism>
<feature type="compositionally biased region" description="Pro residues" evidence="3">
    <location>
        <begin position="802"/>
        <end position="813"/>
    </location>
</feature>
<feature type="compositionally biased region" description="Pro residues" evidence="3">
    <location>
        <begin position="194"/>
        <end position="209"/>
    </location>
</feature>
<feature type="compositionally biased region" description="Acidic residues" evidence="3">
    <location>
        <begin position="608"/>
        <end position="623"/>
    </location>
</feature>
<feature type="compositionally biased region" description="Pro residues" evidence="3">
    <location>
        <begin position="762"/>
        <end position="789"/>
    </location>
</feature>
<dbReference type="PRINTS" id="PR00452">
    <property type="entry name" value="SH3DOMAIN"/>
</dbReference>
<proteinExistence type="predicted"/>
<feature type="domain" description="SH3" evidence="4">
    <location>
        <begin position="3"/>
        <end position="67"/>
    </location>
</feature>
<feature type="compositionally biased region" description="Low complexity" evidence="3">
    <location>
        <begin position="165"/>
        <end position="179"/>
    </location>
</feature>
<evidence type="ECO:0000313" key="6">
    <source>
        <dbReference type="Proteomes" id="UP001172673"/>
    </source>
</evidence>
<dbReference type="InterPro" id="IPR050670">
    <property type="entry name" value="STAM"/>
</dbReference>
<feature type="compositionally biased region" description="Gly residues" evidence="3">
    <location>
        <begin position="439"/>
        <end position="457"/>
    </location>
</feature>
<evidence type="ECO:0000313" key="5">
    <source>
        <dbReference type="EMBL" id="KAJ9606969.1"/>
    </source>
</evidence>
<feature type="region of interest" description="Disordered" evidence="3">
    <location>
        <begin position="62"/>
        <end position="927"/>
    </location>
</feature>
<feature type="compositionally biased region" description="Low complexity" evidence="3">
    <location>
        <begin position="519"/>
        <end position="529"/>
    </location>
</feature>
<dbReference type="SUPFAM" id="SSF50044">
    <property type="entry name" value="SH3-domain"/>
    <property type="match status" value="1"/>
</dbReference>
<dbReference type="PANTHER" id="PTHR45929:SF7">
    <property type="entry name" value="LAS SEVENTEEN-BINDING PROTEIN 1"/>
    <property type="match status" value="1"/>
</dbReference>
<feature type="compositionally biased region" description="Pro residues" evidence="3">
    <location>
        <begin position="126"/>
        <end position="136"/>
    </location>
</feature>
<evidence type="ECO:0000256" key="3">
    <source>
        <dbReference type="SAM" id="MobiDB-lite"/>
    </source>
</evidence>
<keyword evidence="1 2" id="KW-0728">SH3 domain</keyword>
<dbReference type="CDD" id="cd11887">
    <property type="entry name" value="SH3_Bbc1"/>
    <property type="match status" value="1"/>
</dbReference>
<dbReference type="InterPro" id="IPR035552">
    <property type="entry name" value="Mti1_SH3"/>
</dbReference>
<feature type="compositionally biased region" description="Pro residues" evidence="3">
    <location>
        <begin position="80"/>
        <end position="95"/>
    </location>
</feature>
<feature type="compositionally biased region" description="Basic and acidic residues" evidence="3">
    <location>
        <begin position="735"/>
        <end position="748"/>
    </location>
</feature>
<evidence type="ECO:0000256" key="1">
    <source>
        <dbReference type="ARBA" id="ARBA00022443"/>
    </source>
</evidence>
<feature type="compositionally biased region" description="Basic and acidic residues" evidence="3">
    <location>
        <begin position="423"/>
        <end position="435"/>
    </location>
</feature>
<name>A0AA39CG35_9EURO</name>